<dbReference type="EMBL" id="PVLQ01000035">
    <property type="protein sequence ID" value="PRD65144.1"/>
    <property type="molecule type" value="Genomic_DNA"/>
</dbReference>
<comment type="caution">
    <text evidence="3">The sequence shown here is derived from an EMBL/GenBank/DDBJ whole genome shotgun (WGS) entry which is preliminary data.</text>
</comment>
<dbReference type="PANTHER" id="PTHR46268">
    <property type="entry name" value="STRESS RESPONSE PROTEIN NHAX"/>
    <property type="match status" value="1"/>
</dbReference>
<evidence type="ECO:0000256" key="1">
    <source>
        <dbReference type="ARBA" id="ARBA00008791"/>
    </source>
</evidence>
<dbReference type="RefSeq" id="WP_105748582.1">
    <property type="nucleotide sequence ID" value="NZ_PVLQ01000035.1"/>
</dbReference>
<dbReference type="InterPro" id="IPR006016">
    <property type="entry name" value="UspA"/>
</dbReference>
<name>A0A2S9K425_9BURK</name>
<dbReference type="AlphaFoldDB" id="A0A2S9K425"/>
<dbReference type="Proteomes" id="UP000238589">
    <property type="component" value="Unassembled WGS sequence"/>
</dbReference>
<dbReference type="InterPro" id="IPR014729">
    <property type="entry name" value="Rossmann-like_a/b/a_fold"/>
</dbReference>
<dbReference type="PANTHER" id="PTHR46268:SF6">
    <property type="entry name" value="UNIVERSAL STRESS PROTEIN UP12"/>
    <property type="match status" value="1"/>
</dbReference>
<comment type="similarity">
    <text evidence="1">Belongs to the universal stress protein A family.</text>
</comment>
<accession>A0A2S9K425</accession>
<dbReference type="InterPro" id="IPR006015">
    <property type="entry name" value="Universal_stress_UspA"/>
</dbReference>
<feature type="domain" description="UspA" evidence="2">
    <location>
        <begin position="4"/>
        <end position="146"/>
    </location>
</feature>
<organism evidence="3 4">
    <name type="scientific">Malikia granosa</name>
    <dbReference type="NCBI Taxonomy" id="263067"/>
    <lineage>
        <taxon>Bacteria</taxon>
        <taxon>Pseudomonadati</taxon>
        <taxon>Pseudomonadota</taxon>
        <taxon>Betaproteobacteria</taxon>
        <taxon>Burkholderiales</taxon>
        <taxon>Comamonadaceae</taxon>
        <taxon>Malikia</taxon>
    </lineage>
</organism>
<protein>
    <submittedName>
        <fullName evidence="3">Universal stress protein</fullName>
    </submittedName>
</protein>
<evidence type="ECO:0000313" key="3">
    <source>
        <dbReference type="EMBL" id="PRD65144.1"/>
    </source>
</evidence>
<gene>
    <name evidence="3" type="ORF">C6P64_10845</name>
</gene>
<dbReference type="SUPFAM" id="SSF52402">
    <property type="entry name" value="Adenine nucleotide alpha hydrolases-like"/>
    <property type="match status" value="2"/>
</dbReference>
<dbReference type="Pfam" id="PF00582">
    <property type="entry name" value="Usp"/>
    <property type="match status" value="2"/>
</dbReference>
<feature type="domain" description="UspA" evidence="2">
    <location>
        <begin position="153"/>
        <end position="293"/>
    </location>
</feature>
<sequence length="299" mass="32264">MGKIKHVFAATDLSECALHAVDRGFQIARATGARYTVMHALGLDALGPLKDLFGDKAEAVAHKAVAHQRLLLQDLVDDPDRNQGIAARLMIEEGLATSVVPAYAASTDADLVLVGAKGQSMWRRLMLGSTASHLLRKSRCPVLVVKNPSPRPYRRALVAVDFSAGSVQAIRIARELAPDAHVVLLNVFEVPFEGMLQFAGVSQDEIHRYQAEAHERALHGLYDLAAAAGLDRSAYVAIAEHGGAVQRILEQETLTHCDLIVMGKHGTHVTEELLLGSVTKRVMSESDTDMLVVMDKAAG</sequence>
<reference evidence="3 4" key="1">
    <citation type="submission" date="2018-03" db="EMBL/GenBank/DDBJ databases">
        <title>Comparative genomics illustrates the genes involved in a hyperalkaliphilic mechanisms of Serpentinomonas isolated from highly-alkaline calcium-rich serpentinized springs.</title>
        <authorList>
            <person name="Suzuki S."/>
            <person name="Ishii S."/>
            <person name="Walworth N."/>
            <person name="Bird L."/>
            <person name="Kuenen J.G."/>
            <person name="Nealson K.H."/>
        </authorList>
    </citation>
    <scope>NUCLEOTIDE SEQUENCE [LARGE SCALE GENOMIC DNA]</scope>
    <source>
        <strain evidence="3 4">P1</strain>
    </source>
</reference>
<dbReference type="OrthoDB" id="9792500at2"/>
<dbReference type="PRINTS" id="PR01438">
    <property type="entry name" value="UNVRSLSTRESS"/>
</dbReference>
<proteinExistence type="inferred from homology"/>
<keyword evidence="4" id="KW-1185">Reference proteome</keyword>
<dbReference type="Gene3D" id="3.40.50.620">
    <property type="entry name" value="HUPs"/>
    <property type="match status" value="2"/>
</dbReference>
<evidence type="ECO:0000313" key="4">
    <source>
        <dbReference type="Proteomes" id="UP000238589"/>
    </source>
</evidence>
<dbReference type="CDD" id="cd00293">
    <property type="entry name" value="USP-like"/>
    <property type="match status" value="2"/>
</dbReference>
<evidence type="ECO:0000259" key="2">
    <source>
        <dbReference type="Pfam" id="PF00582"/>
    </source>
</evidence>